<organism evidence="1 2">
    <name type="scientific">Melastoma candidum</name>
    <dbReference type="NCBI Taxonomy" id="119954"/>
    <lineage>
        <taxon>Eukaryota</taxon>
        <taxon>Viridiplantae</taxon>
        <taxon>Streptophyta</taxon>
        <taxon>Embryophyta</taxon>
        <taxon>Tracheophyta</taxon>
        <taxon>Spermatophyta</taxon>
        <taxon>Magnoliopsida</taxon>
        <taxon>eudicotyledons</taxon>
        <taxon>Gunneridae</taxon>
        <taxon>Pentapetalae</taxon>
        <taxon>rosids</taxon>
        <taxon>malvids</taxon>
        <taxon>Myrtales</taxon>
        <taxon>Melastomataceae</taxon>
        <taxon>Melastomatoideae</taxon>
        <taxon>Melastomateae</taxon>
        <taxon>Melastoma</taxon>
    </lineage>
</organism>
<evidence type="ECO:0000313" key="2">
    <source>
        <dbReference type="Proteomes" id="UP001057402"/>
    </source>
</evidence>
<comment type="caution">
    <text evidence="1">The sequence shown here is derived from an EMBL/GenBank/DDBJ whole genome shotgun (WGS) entry which is preliminary data.</text>
</comment>
<keyword evidence="2" id="KW-1185">Reference proteome</keyword>
<evidence type="ECO:0000313" key="1">
    <source>
        <dbReference type="EMBL" id="KAI4377873.1"/>
    </source>
</evidence>
<name>A0ACB9RHA2_9MYRT</name>
<sequence>MPQGRLEVFLIGAKGLDNADFLDNVDPFVILTCRSQEQRSSVASGQGAMPEWNETFVFTISGGVTELSLKVMDKDTFSADDNLGEATIDLKPLFEEGTLPATTYNVVKDQEYRGQIKLSLAFTPEERHDRGWQPEESYGGWKQSSFD</sequence>
<proteinExistence type="predicted"/>
<reference evidence="2" key="1">
    <citation type="journal article" date="2023" name="Front. Plant Sci.">
        <title>Chromosomal-level genome assembly of Melastoma candidum provides insights into trichome evolution.</title>
        <authorList>
            <person name="Zhong Y."/>
            <person name="Wu W."/>
            <person name="Sun C."/>
            <person name="Zou P."/>
            <person name="Liu Y."/>
            <person name="Dai S."/>
            <person name="Zhou R."/>
        </authorList>
    </citation>
    <scope>NUCLEOTIDE SEQUENCE [LARGE SCALE GENOMIC DNA]</scope>
</reference>
<dbReference type="EMBL" id="CM042883">
    <property type="protein sequence ID" value="KAI4377873.1"/>
    <property type="molecule type" value="Genomic_DNA"/>
</dbReference>
<protein>
    <submittedName>
        <fullName evidence="1">Uncharacterized protein</fullName>
    </submittedName>
</protein>
<dbReference type="Proteomes" id="UP001057402">
    <property type="component" value="Chromosome 4"/>
</dbReference>
<accession>A0ACB9RHA2</accession>
<gene>
    <name evidence="1" type="ORF">MLD38_015436</name>
</gene>